<feature type="transmembrane region" description="Helical" evidence="5">
    <location>
        <begin position="226"/>
        <end position="247"/>
    </location>
</feature>
<evidence type="ECO:0000256" key="1">
    <source>
        <dbReference type="ARBA" id="ARBA00004141"/>
    </source>
</evidence>
<dbReference type="Pfam" id="PF07690">
    <property type="entry name" value="MFS_1"/>
    <property type="match status" value="1"/>
</dbReference>
<reference evidence="6" key="1">
    <citation type="submission" date="2020-05" db="EMBL/GenBank/DDBJ databases">
        <authorList>
            <person name="Chiriac C."/>
            <person name="Salcher M."/>
            <person name="Ghai R."/>
            <person name="Kavagutti S V."/>
        </authorList>
    </citation>
    <scope>NUCLEOTIDE SEQUENCE</scope>
</reference>
<feature type="transmembrane region" description="Helical" evidence="5">
    <location>
        <begin position="354"/>
        <end position="375"/>
    </location>
</feature>
<feature type="transmembrane region" description="Helical" evidence="5">
    <location>
        <begin position="326"/>
        <end position="348"/>
    </location>
</feature>
<feature type="transmembrane region" description="Helical" evidence="5">
    <location>
        <begin position="186"/>
        <end position="206"/>
    </location>
</feature>
<feature type="transmembrane region" description="Helical" evidence="5">
    <location>
        <begin position="287"/>
        <end position="314"/>
    </location>
</feature>
<name>A0A6J7NRA8_9ZZZZ</name>
<dbReference type="AlphaFoldDB" id="A0A6J7NRA8"/>
<dbReference type="InterPro" id="IPR051788">
    <property type="entry name" value="MFS_Transporter"/>
</dbReference>
<dbReference type="InterPro" id="IPR011701">
    <property type="entry name" value="MFS"/>
</dbReference>
<dbReference type="SUPFAM" id="SSF103473">
    <property type="entry name" value="MFS general substrate transporter"/>
    <property type="match status" value="1"/>
</dbReference>
<feature type="transmembrane region" description="Helical" evidence="5">
    <location>
        <begin position="80"/>
        <end position="99"/>
    </location>
</feature>
<keyword evidence="4 5" id="KW-0472">Membrane</keyword>
<dbReference type="GO" id="GO:0016020">
    <property type="term" value="C:membrane"/>
    <property type="evidence" value="ECO:0007669"/>
    <property type="project" value="UniProtKB-SubCell"/>
</dbReference>
<evidence type="ECO:0000256" key="3">
    <source>
        <dbReference type="ARBA" id="ARBA00022989"/>
    </source>
</evidence>
<dbReference type="EMBL" id="CAFBPB010000003">
    <property type="protein sequence ID" value="CAB4994815.1"/>
    <property type="molecule type" value="Genomic_DNA"/>
</dbReference>
<evidence type="ECO:0000256" key="4">
    <source>
        <dbReference type="ARBA" id="ARBA00023136"/>
    </source>
</evidence>
<dbReference type="CDD" id="cd17393">
    <property type="entry name" value="MFS_MosC_like"/>
    <property type="match status" value="1"/>
</dbReference>
<gene>
    <name evidence="6" type="ORF">UFOPK4049_00051</name>
</gene>
<organism evidence="6">
    <name type="scientific">freshwater metagenome</name>
    <dbReference type="NCBI Taxonomy" id="449393"/>
    <lineage>
        <taxon>unclassified sequences</taxon>
        <taxon>metagenomes</taxon>
        <taxon>ecological metagenomes</taxon>
    </lineage>
</organism>
<feature type="transmembrane region" description="Helical" evidence="5">
    <location>
        <begin position="120"/>
        <end position="140"/>
    </location>
</feature>
<protein>
    <submittedName>
        <fullName evidence="6">Unannotated protein</fullName>
    </submittedName>
</protein>
<keyword evidence="3 5" id="KW-1133">Transmembrane helix</keyword>
<proteinExistence type="predicted"/>
<dbReference type="InterPro" id="IPR036259">
    <property type="entry name" value="MFS_trans_sf"/>
</dbReference>
<comment type="subcellular location">
    <subcellularLocation>
        <location evidence="1">Membrane</location>
        <topology evidence="1">Multi-pass membrane protein</topology>
    </subcellularLocation>
</comment>
<dbReference type="Gene3D" id="1.20.1250.20">
    <property type="entry name" value="MFS general substrate transporter like domains"/>
    <property type="match status" value="1"/>
</dbReference>
<feature type="transmembrane region" description="Helical" evidence="5">
    <location>
        <begin position="259"/>
        <end position="281"/>
    </location>
</feature>
<evidence type="ECO:0000256" key="2">
    <source>
        <dbReference type="ARBA" id="ARBA00022692"/>
    </source>
</evidence>
<dbReference type="PANTHER" id="PTHR23514">
    <property type="entry name" value="BYPASS OF STOP CODON PROTEIN 6"/>
    <property type="match status" value="1"/>
</dbReference>
<dbReference type="GO" id="GO:0022857">
    <property type="term" value="F:transmembrane transporter activity"/>
    <property type="evidence" value="ECO:0007669"/>
    <property type="project" value="InterPro"/>
</dbReference>
<feature type="transmembrane region" description="Helical" evidence="5">
    <location>
        <begin position="26"/>
        <end position="44"/>
    </location>
</feature>
<accession>A0A6J7NRA8</accession>
<dbReference type="PANTHER" id="PTHR23514:SF13">
    <property type="entry name" value="INNER MEMBRANE PROTEIN YBJJ"/>
    <property type="match status" value="1"/>
</dbReference>
<feature type="transmembrane region" description="Helical" evidence="5">
    <location>
        <begin position="56"/>
        <end position="74"/>
    </location>
</feature>
<evidence type="ECO:0000256" key="5">
    <source>
        <dbReference type="SAM" id="Phobius"/>
    </source>
</evidence>
<keyword evidence="2 5" id="KW-0812">Transmembrane</keyword>
<feature type="transmembrane region" description="Helical" evidence="5">
    <location>
        <begin position="146"/>
        <end position="165"/>
    </location>
</feature>
<sequence>MGVVSMAWVPRIPEIKDSLALNNGQLGLMLLGSTCGALFGAQVTGRLAHTFGSRKIAYLTGVILSFGLIAMSATTHSRTGFFVALVLLGMGYTGLDVCLNTQAVAVERLSKARYMASFHGMWSVGSLLTTIIGGGISRIISPERNLVAIGAVAFFALLVSNSSLLPDEVDGHEGTECEMAGKVSLFGKDALALWGIGFGMLAAIIAEGAASDWGAILLRENMGIAKGWYASAFASFALAMIVARFLGDRALAKWGAGRVVRIGGFAGGLAWATSIAIAVPLSDHSRIGALIIINIGFICAGLGIGPMFPAFIIAASSVPGIAPSVAIGRVGVISLGAFFIGPASIGLFAEVTSLPIAMAFPCVMLVIAGFQARAIHVRGKL</sequence>
<evidence type="ECO:0000313" key="6">
    <source>
        <dbReference type="EMBL" id="CAB4994815.1"/>
    </source>
</evidence>